<evidence type="ECO:0000256" key="1">
    <source>
        <dbReference type="SAM" id="MobiDB-lite"/>
    </source>
</evidence>
<evidence type="ECO:0000313" key="3">
    <source>
        <dbReference type="Proteomes" id="UP000054308"/>
    </source>
</evidence>
<feature type="non-terminal residue" evidence="2">
    <location>
        <position position="1"/>
    </location>
</feature>
<feature type="compositionally biased region" description="Polar residues" evidence="1">
    <location>
        <begin position="60"/>
        <end position="69"/>
    </location>
</feature>
<dbReference type="Proteomes" id="UP000054308">
    <property type="component" value="Unassembled WGS sequence"/>
</dbReference>
<name>A0A091HY81_CALAN</name>
<dbReference type="AlphaFoldDB" id="A0A091HY81"/>
<proteinExistence type="predicted"/>
<evidence type="ECO:0000313" key="2">
    <source>
        <dbReference type="EMBL" id="KFP00118.1"/>
    </source>
</evidence>
<feature type="compositionally biased region" description="Acidic residues" evidence="1">
    <location>
        <begin position="71"/>
        <end position="82"/>
    </location>
</feature>
<gene>
    <name evidence="2" type="ORF">N300_15434</name>
</gene>
<organism evidence="2 3">
    <name type="scientific">Calypte anna</name>
    <name type="common">Anna's hummingbird</name>
    <name type="synonym">Archilochus anna</name>
    <dbReference type="NCBI Taxonomy" id="9244"/>
    <lineage>
        <taxon>Eukaryota</taxon>
        <taxon>Metazoa</taxon>
        <taxon>Chordata</taxon>
        <taxon>Craniata</taxon>
        <taxon>Vertebrata</taxon>
        <taxon>Euteleostomi</taxon>
        <taxon>Archelosauria</taxon>
        <taxon>Archosauria</taxon>
        <taxon>Dinosauria</taxon>
        <taxon>Saurischia</taxon>
        <taxon>Theropoda</taxon>
        <taxon>Coelurosauria</taxon>
        <taxon>Aves</taxon>
        <taxon>Neognathae</taxon>
        <taxon>Neoaves</taxon>
        <taxon>Strisores</taxon>
        <taxon>Apodiformes</taxon>
        <taxon>Trochilidae</taxon>
        <taxon>Calypte</taxon>
    </lineage>
</organism>
<dbReference type="PANTHER" id="PTHR16049">
    <property type="entry name" value="IQ DOMAIN-CONTAINING PROTEIN C"/>
    <property type="match status" value="1"/>
</dbReference>
<protein>
    <submittedName>
        <fullName evidence="2">IQ domain-containing protein C</fullName>
    </submittedName>
</protein>
<dbReference type="InterPro" id="IPR042506">
    <property type="entry name" value="IQCC"/>
</dbReference>
<feature type="region of interest" description="Disordered" evidence="1">
    <location>
        <begin position="53"/>
        <end position="134"/>
    </location>
</feature>
<keyword evidence="3" id="KW-1185">Reference proteome</keyword>
<accession>A0A091HY81</accession>
<feature type="compositionally biased region" description="Polar residues" evidence="1">
    <location>
        <begin position="83"/>
        <end position="94"/>
    </location>
</feature>
<feature type="non-terminal residue" evidence="2">
    <location>
        <position position="209"/>
    </location>
</feature>
<dbReference type="PROSITE" id="PS50096">
    <property type="entry name" value="IQ"/>
    <property type="match status" value="1"/>
</dbReference>
<dbReference type="PANTHER" id="PTHR16049:SF8">
    <property type="entry name" value="IQ DOMAIN-CONTAINING PROTEIN C"/>
    <property type="match status" value="1"/>
</dbReference>
<sequence>QACVRGYLLRKRFGTLRAEYEEVVREIEGDLSRLEWRGRLLPRPFFHPEVRERLGPHETAPSNNTSAENPQEVELDTSEPEQDCSSGNPATQLQSKEELNMAGDSDGTNPTNLGGGDHQHTKKGCSAPSESEDWQNDSIVSSAWDSALLGAESLEASLGIPLEDLKQLPHTRSGLQSYRNHLMMELLWLQQAIISRKNVRVLPNPLISP</sequence>
<dbReference type="EMBL" id="KL217903">
    <property type="protein sequence ID" value="KFP00118.1"/>
    <property type="molecule type" value="Genomic_DNA"/>
</dbReference>
<reference evidence="2 3" key="1">
    <citation type="submission" date="2014-04" db="EMBL/GenBank/DDBJ databases">
        <title>Genome evolution of avian class.</title>
        <authorList>
            <person name="Zhang G."/>
            <person name="Li C."/>
        </authorList>
    </citation>
    <scope>NUCLEOTIDE SEQUENCE [LARGE SCALE GENOMIC DNA]</scope>
    <source>
        <strain evidence="2">BGI_N300</strain>
    </source>
</reference>